<sequence>MSMSTTDAPAASHSRLLQALPTVVLAIGAVVAIAVLTHVDPNAADSPLPGCPLTWLTGLLCPGCGSTRALHALIHGDIDHAMAMNPLMVLALPALALMALNAAGWRPRPLQRLWPVLAAPKLWLILLLGYWIARNLPWWPFTWLAPG</sequence>
<accession>A0A2U9TBE4</accession>
<keyword evidence="1" id="KW-0472">Membrane</keyword>
<dbReference type="KEGG" id="lmb:C9I47_2826"/>
<evidence type="ECO:0000256" key="1">
    <source>
        <dbReference type="SAM" id="Phobius"/>
    </source>
</evidence>
<feature type="transmembrane region" description="Helical" evidence="1">
    <location>
        <begin position="83"/>
        <end position="101"/>
    </location>
</feature>
<dbReference type="Proteomes" id="UP000249447">
    <property type="component" value="Chromosome"/>
</dbReference>
<name>A0A2U9TBE4_9GAMM</name>
<feature type="transmembrane region" description="Helical" evidence="1">
    <location>
        <begin position="20"/>
        <end position="39"/>
    </location>
</feature>
<keyword evidence="1" id="KW-1133">Transmembrane helix</keyword>
<reference evidence="2 3" key="1">
    <citation type="submission" date="2018-05" db="EMBL/GenBank/DDBJ databases">
        <title>The complete genome of Lysobacter maris HZ9B, a marine bacterium antagonistic against terrestrial plant pathogens.</title>
        <authorList>
            <person name="Zhang X.-Q."/>
        </authorList>
    </citation>
    <scope>NUCLEOTIDE SEQUENCE [LARGE SCALE GENOMIC DNA]</scope>
    <source>
        <strain evidence="2 3">HZ9B</strain>
    </source>
</reference>
<dbReference type="InterPro" id="IPR021215">
    <property type="entry name" value="DUF2752"/>
</dbReference>
<keyword evidence="1" id="KW-0812">Transmembrane</keyword>
<evidence type="ECO:0000313" key="3">
    <source>
        <dbReference type="Proteomes" id="UP000249447"/>
    </source>
</evidence>
<evidence type="ECO:0000313" key="2">
    <source>
        <dbReference type="EMBL" id="AWV08497.1"/>
    </source>
</evidence>
<organism evidence="2 3">
    <name type="scientific">Marilutibacter maris</name>
    <dbReference type="NCBI Taxonomy" id="1605891"/>
    <lineage>
        <taxon>Bacteria</taxon>
        <taxon>Pseudomonadati</taxon>
        <taxon>Pseudomonadota</taxon>
        <taxon>Gammaproteobacteria</taxon>
        <taxon>Lysobacterales</taxon>
        <taxon>Lysobacteraceae</taxon>
        <taxon>Marilutibacter</taxon>
    </lineage>
</organism>
<keyword evidence="3" id="KW-1185">Reference proteome</keyword>
<dbReference type="EMBL" id="CP029843">
    <property type="protein sequence ID" value="AWV08497.1"/>
    <property type="molecule type" value="Genomic_DNA"/>
</dbReference>
<feature type="transmembrane region" description="Helical" evidence="1">
    <location>
        <begin position="113"/>
        <end position="133"/>
    </location>
</feature>
<dbReference type="Pfam" id="PF10825">
    <property type="entry name" value="DUF2752"/>
    <property type="match status" value="1"/>
</dbReference>
<gene>
    <name evidence="2" type="ORF">C9I47_2826</name>
</gene>
<dbReference type="AlphaFoldDB" id="A0A2U9TBE4"/>
<evidence type="ECO:0008006" key="4">
    <source>
        <dbReference type="Google" id="ProtNLM"/>
    </source>
</evidence>
<protein>
    <recommendedName>
        <fullName evidence="4">DUF2752 domain-containing protein</fullName>
    </recommendedName>
</protein>
<proteinExistence type="predicted"/>